<feature type="region of interest" description="Disordered" evidence="1">
    <location>
        <begin position="221"/>
        <end position="285"/>
    </location>
</feature>
<proteinExistence type="predicted"/>
<evidence type="ECO:0000313" key="2">
    <source>
        <dbReference type="EMBL" id="PWN93268.1"/>
    </source>
</evidence>
<dbReference type="OrthoDB" id="3363718at2759"/>
<evidence type="ECO:0000313" key="3">
    <source>
        <dbReference type="Proteomes" id="UP000245768"/>
    </source>
</evidence>
<dbReference type="InParanoid" id="A0A316YX93"/>
<accession>A0A316YX93</accession>
<feature type="compositionally biased region" description="Low complexity" evidence="1">
    <location>
        <begin position="395"/>
        <end position="404"/>
    </location>
</feature>
<dbReference type="RefSeq" id="XP_025380466.1">
    <property type="nucleotide sequence ID" value="XM_025523357.1"/>
</dbReference>
<dbReference type="EMBL" id="KZ819634">
    <property type="protein sequence ID" value="PWN93268.1"/>
    <property type="molecule type" value="Genomic_DNA"/>
</dbReference>
<feature type="region of interest" description="Disordered" evidence="1">
    <location>
        <begin position="424"/>
        <end position="443"/>
    </location>
</feature>
<feature type="region of interest" description="Disordered" evidence="1">
    <location>
        <begin position="395"/>
        <end position="416"/>
    </location>
</feature>
<feature type="compositionally biased region" description="Low complexity" evidence="1">
    <location>
        <begin position="254"/>
        <end position="268"/>
    </location>
</feature>
<reference evidence="2 3" key="1">
    <citation type="journal article" date="2018" name="Mol. Biol. Evol.">
        <title>Broad Genomic Sampling Reveals a Smut Pathogenic Ancestry of the Fungal Clade Ustilaginomycotina.</title>
        <authorList>
            <person name="Kijpornyongpan T."/>
            <person name="Mondo S.J."/>
            <person name="Barry K."/>
            <person name="Sandor L."/>
            <person name="Lee J."/>
            <person name="Lipzen A."/>
            <person name="Pangilinan J."/>
            <person name="LaButti K."/>
            <person name="Hainaut M."/>
            <person name="Henrissat B."/>
            <person name="Grigoriev I.V."/>
            <person name="Spatafora J.W."/>
            <person name="Aime M.C."/>
        </authorList>
    </citation>
    <scope>NUCLEOTIDE SEQUENCE [LARGE SCALE GENOMIC DNA]</scope>
    <source>
        <strain evidence="2 3">MCA 4198</strain>
    </source>
</reference>
<keyword evidence="3" id="KW-1185">Reference proteome</keyword>
<feature type="compositionally biased region" description="Polar residues" evidence="1">
    <location>
        <begin position="405"/>
        <end position="416"/>
    </location>
</feature>
<dbReference type="Proteomes" id="UP000245768">
    <property type="component" value="Unassembled WGS sequence"/>
</dbReference>
<protein>
    <submittedName>
        <fullName evidence="2">Uncharacterized protein</fullName>
    </submittedName>
</protein>
<dbReference type="GeneID" id="37045273"/>
<name>A0A316YX93_9BASI</name>
<organism evidence="2 3">
    <name type="scientific">Acaromyces ingoldii</name>
    <dbReference type="NCBI Taxonomy" id="215250"/>
    <lineage>
        <taxon>Eukaryota</taxon>
        <taxon>Fungi</taxon>
        <taxon>Dikarya</taxon>
        <taxon>Basidiomycota</taxon>
        <taxon>Ustilaginomycotina</taxon>
        <taxon>Exobasidiomycetes</taxon>
        <taxon>Exobasidiales</taxon>
        <taxon>Cryptobasidiaceae</taxon>
        <taxon>Acaromyces</taxon>
    </lineage>
</organism>
<evidence type="ECO:0000256" key="1">
    <source>
        <dbReference type="SAM" id="MobiDB-lite"/>
    </source>
</evidence>
<gene>
    <name evidence="2" type="ORF">FA10DRAFT_277134</name>
</gene>
<feature type="region of interest" description="Disordered" evidence="1">
    <location>
        <begin position="1"/>
        <end position="20"/>
    </location>
</feature>
<feature type="compositionally biased region" description="Basic and acidic residues" evidence="1">
    <location>
        <begin position="243"/>
        <end position="253"/>
    </location>
</feature>
<dbReference type="AlphaFoldDB" id="A0A316YX93"/>
<sequence>MSATSQGEHQQFGDIDYSSSDPALRYMRSGVRRGTGPRPMMRPVRIFHAAPSWVYAFLFRLFSLVSLLLERTLSQLHSLVHQTARIAKPTVGEADHATASKQQKQRAWWNVRKGSAIVLWSSPSCMSSVAGELSTWDLVHRLALALASIEKRAEGAGRAPYTVIVVVPSAQRGLAPLISDWAKTKADIEMMRKGNTSPPSGPATSARSKSGWFLRFLGEADDASPERSSESPLSAAVDVEPPAEEKGRPRRESAASSSNASSSSSSGSKTPKKQRRPSGGRWTASDVVGLGMDMLKGLRVGQDLFDDANFGGGGFGGRGDARQNQRTTSRIGAVIPVVADTSTAVGLAHARSTIQAYCTSHDLLLRGLVVVPFVMGPPSQSIAVTHGDEAAAAAGDAAADASAGTSPSTSNLPTPKFGSNWSSQLASGLSPMTKTRTTASLSRASVRRTKQALDSDVVETLNMISALLPALVSDGGRVIGLMPTRWNVVPDESLEGVSDQSGTREDDEVLDAGMAYQVAHNALTAMWQSISVELTAMGLRSCQVHMAPIRRRCRRSIDVHSELKHGEGLTGHFVRWLAKRFATTCFALLHPTLVEGDAMAHPLGDTKEDSFDKTRKRTQKGTFSTLFSTQPLDSSTCPPLLIDAIRSSLVRSCPREKYCVGLGPRMQEAILYLTPPVFRNLASRVVLNRFLTS</sequence>